<keyword evidence="2 8" id="KW-0853">WD repeat</keyword>
<evidence type="ECO:0000256" key="8">
    <source>
        <dbReference type="PROSITE-ProRule" id="PRU00221"/>
    </source>
</evidence>
<comment type="catalytic activity">
    <reaction evidence="7">
        <text>diphthine methyl ester-[translation elongation factor 2] + H2O = diphthine-[translation elongation factor 2] + methanol + H(+)</text>
        <dbReference type="Rhea" id="RHEA:42656"/>
        <dbReference type="Rhea" id="RHEA-COMP:10172"/>
        <dbReference type="Rhea" id="RHEA-COMP:10173"/>
        <dbReference type="ChEBI" id="CHEBI:15377"/>
        <dbReference type="ChEBI" id="CHEBI:15378"/>
        <dbReference type="ChEBI" id="CHEBI:17790"/>
        <dbReference type="ChEBI" id="CHEBI:79005"/>
        <dbReference type="ChEBI" id="CHEBI:82696"/>
        <dbReference type="EC" id="3.1.1.97"/>
    </reaction>
</comment>
<reference evidence="10" key="1">
    <citation type="submission" date="2022-04" db="UniProtKB">
        <authorList>
            <consortium name="RefSeq"/>
        </authorList>
    </citation>
    <scope>IDENTIFICATION</scope>
</reference>
<comment type="pathway">
    <text evidence="1">Protein modification; peptidyl-diphthamide biosynthesis.</text>
</comment>
<accession>A0A6I9W2C4</accession>
<dbReference type="InterPro" id="IPR015943">
    <property type="entry name" value="WD40/YVTN_repeat-like_dom_sf"/>
</dbReference>
<keyword evidence="10 11" id="KW-0489">Methyltransferase</keyword>
<evidence type="ECO:0000313" key="9">
    <source>
        <dbReference type="Proteomes" id="UP000504615"/>
    </source>
</evidence>
<proteinExistence type="inferred from homology"/>
<evidence type="ECO:0000256" key="2">
    <source>
        <dbReference type="ARBA" id="ARBA00022574"/>
    </source>
</evidence>
<dbReference type="Proteomes" id="UP000504615">
    <property type="component" value="Unplaced"/>
</dbReference>
<dbReference type="OrthoDB" id="1930760at2759"/>
<feature type="repeat" description="WD" evidence="8">
    <location>
        <begin position="230"/>
        <end position="263"/>
    </location>
</feature>
<evidence type="ECO:0000256" key="4">
    <source>
        <dbReference type="ARBA" id="ARBA00022801"/>
    </source>
</evidence>
<evidence type="ECO:0000256" key="1">
    <source>
        <dbReference type="ARBA" id="ARBA00005156"/>
    </source>
</evidence>
<evidence type="ECO:0000313" key="10">
    <source>
        <dbReference type="RefSeq" id="XP_011635859.1"/>
    </source>
</evidence>
<dbReference type="GeneID" id="105426362"/>
<dbReference type="Gene3D" id="2.130.10.10">
    <property type="entry name" value="YVTN repeat-like/Quinoprotein amine dehydrogenase"/>
    <property type="match status" value="1"/>
</dbReference>
<evidence type="ECO:0000313" key="11">
    <source>
        <dbReference type="RefSeq" id="XP_011635860.1"/>
    </source>
</evidence>
<dbReference type="Pfam" id="PF00400">
    <property type="entry name" value="WD40"/>
    <property type="match status" value="1"/>
</dbReference>
<dbReference type="GO" id="GO:0032259">
    <property type="term" value="P:methylation"/>
    <property type="evidence" value="ECO:0007669"/>
    <property type="project" value="UniProtKB-KW"/>
</dbReference>
<dbReference type="AlphaFoldDB" id="A0A6I9W2C4"/>
<dbReference type="PROSITE" id="PS50082">
    <property type="entry name" value="WD_REPEATS_2"/>
    <property type="match status" value="1"/>
</dbReference>
<dbReference type="PANTHER" id="PTHR46042">
    <property type="entry name" value="DIPHTHINE METHYLTRANSFERASE"/>
    <property type="match status" value="1"/>
</dbReference>
<organism evidence="10">
    <name type="scientific">Pogonomyrmex barbatus</name>
    <name type="common">red harvester ant</name>
    <dbReference type="NCBI Taxonomy" id="144034"/>
    <lineage>
        <taxon>Eukaryota</taxon>
        <taxon>Metazoa</taxon>
        <taxon>Ecdysozoa</taxon>
        <taxon>Arthropoda</taxon>
        <taxon>Hexapoda</taxon>
        <taxon>Insecta</taxon>
        <taxon>Pterygota</taxon>
        <taxon>Neoptera</taxon>
        <taxon>Endopterygota</taxon>
        <taxon>Hymenoptera</taxon>
        <taxon>Apocrita</taxon>
        <taxon>Aculeata</taxon>
        <taxon>Formicoidea</taxon>
        <taxon>Formicidae</taxon>
        <taxon>Myrmicinae</taxon>
        <taxon>Pogonomyrmex</taxon>
    </lineage>
</organism>
<name>A0A6I9W2C4_9HYME</name>
<dbReference type="InterPro" id="IPR036322">
    <property type="entry name" value="WD40_repeat_dom_sf"/>
</dbReference>
<dbReference type="GO" id="GO:0061685">
    <property type="term" value="F:diphthine methylesterase activity"/>
    <property type="evidence" value="ECO:0007669"/>
    <property type="project" value="UniProtKB-EC"/>
</dbReference>
<keyword evidence="4" id="KW-0378">Hydrolase</keyword>
<dbReference type="GO" id="GO:0008168">
    <property type="term" value="F:methyltransferase activity"/>
    <property type="evidence" value="ECO:0007669"/>
    <property type="project" value="UniProtKB-KW"/>
</dbReference>
<dbReference type="GO" id="GO:0017183">
    <property type="term" value="P:protein histidyl modification to diphthamide"/>
    <property type="evidence" value="ECO:0007669"/>
    <property type="project" value="TreeGrafter"/>
</dbReference>
<dbReference type="InterPro" id="IPR001680">
    <property type="entry name" value="WD40_rpt"/>
</dbReference>
<dbReference type="GO" id="GO:0005737">
    <property type="term" value="C:cytoplasm"/>
    <property type="evidence" value="ECO:0007669"/>
    <property type="project" value="TreeGrafter"/>
</dbReference>
<sequence>MADGEVRVRTLATFNTEYPADTIEWCPVEPFRNILACGTYKLDKSIQDTSSRAYKQGRIYLLRVIDGGKLELLQTLHTAAVLDMRWLQVVDSIESRTLLAVADSAGYLIIYQLNSEGSQPELKFITKSKVSDNENVMALSLDWSTEKYSTSNPLFSPHIIVSDTAGQVSHFTWRDTGDLMKNFTWPAHEFQAWIAAYDYDCSNLFYTGGDDSKFLGFDTRTKLSTPTFCKKDHTAGVTSIHNNVNKPFLLATGSYDHIMRLWDKRYFMQPISTVNLKGGIWRLKWDPFTRQYLLAACMYNGFKIVLNDMLLSVVAEYNEHQSIAYGCDWSFLKQQDVLNLNIPDGETLISTCSYEDCSLKISVVNFWPGKWDIEQYDSTYR</sequence>
<dbReference type="InterPro" id="IPR052415">
    <property type="entry name" value="Diphthine_MTase"/>
</dbReference>
<dbReference type="EC" id="3.1.1.97" evidence="6"/>
<dbReference type="SMART" id="SM00320">
    <property type="entry name" value="WD40"/>
    <property type="match status" value="4"/>
</dbReference>
<dbReference type="KEGG" id="pbar:105426362"/>
<keyword evidence="9" id="KW-1185">Reference proteome</keyword>
<keyword evidence="3" id="KW-0677">Repeat</keyword>
<keyword evidence="10 11" id="KW-0808">Transferase</keyword>
<dbReference type="SUPFAM" id="SSF50978">
    <property type="entry name" value="WD40 repeat-like"/>
    <property type="match status" value="1"/>
</dbReference>
<dbReference type="RefSeq" id="XP_011635860.1">
    <property type="nucleotide sequence ID" value="XM_011637558.2"/>
</dbReference>
<gene>
    <name evidence="10 11" type="primary">LOC105426362</name>
</gene>
<protein>
    <recommendedName>
        <fullName evidence="6">methylated diphthine methylhydrolase</fullName>
        <ecNumber evidence="6">3.1.1.97</ecNumber>
    </recommendedName>
</protein>
<dbReference type="PANTHER" id="PTHR46042:SF1">
    <property type="entry name" value="DIPHTHINE METHYLTRANSFERASE"/>
    <property type="match status" value="1"/>
</dbReference>
<evidence type="ECO:0000256" key="6">
    <source>
        <dbReference type="ARBA" id="ARBA00039131"/>
    </source>
</evidence>
<evidence type="ECO:0000256" key="3">
    <source>
        <dbReference type="ARBA" id="ARBA00022737"/>
    </source>
</evidence>
<comment type="similarity">
    <text evidence="5">Belongs to the DPH7 family.</text>
</comment>
<dbReference type="RefSeq" id="XP_011635859.1">
    <property type="nucleotide sequence ID" value="XM_011637557.2"/>
</dbReference>
<evidence type="ECO:0000256" key="5">
    <source>
        <dbReference type="ARBA" id="ARBA00038092"/>
    </source>
</evidence>
<evidence type="ECO:0000256" key="7">
    <source>
        <dbReference type="ARBA" id="ARBA00047551"/>
    </source>
</evidence>